<name>A0ABQ5FKU0_9ASTR</name>
<protein>
    <submittedName>
        <fullName evidence="1">Uncharacterized protein</fullName>
    </submittedName>
</protein>
<keyword evidence="2" id="KW-1185">Reference proteome</keyword>
<evidence type="ECO:0000313" key="1">
    <source>
        <dbReference type="EMBL" id="GJT63327.1"/>
    </source>
</evidence>
<sequence>MLEQVIMQGLKETGVYSSLIQSLQKSLSKDAFLSSNEIISNSLVDVDVTARVFRQIDKVDPQIDVRNGSQATNTDLLAMPPLPSPALDVIDYYI</sequence>
<dbReference type="Proteomes" id="UP001151760">
    <property type="component" value="Unassembled WGS sequence"/>
</dbReference>
<gene>
    <name evidence="1" type="ORF">Tco_1006860</name>
</gene>
<organism evidence="1 2">
    <name type="scientific">Tanacetum coccineum</name>
    <dbReference type="NCBI Taxonomy" id="301880"/>
    <lineage>
        <taxon>Eukaryota</taxon>
        <taxon>Viridiplantae</taxon>
        <taxon>Streptophyta</taxon>
        <taxon>Embryophyta</taxon>
        <taxon>Tracheophyta</taxon>
        <taxon>Spermatophyta</taxon>
        <taxon>Magnoliopsida</taxon>
        <taxon>eudicotyledons</taxon>
        <taxon>Gunneridae</taxon>
        <taxon>Pentapetalae</taxon>
        <taxon>asterids</taxon>
        <taxon>campanulids</taxon>
        <taxon>Asterales</taxon>
        <taxon>Asteraceae</taxon>
        <taxon>Asteroideae</taxon>
        <taxon>Anthemideae</taxon>
        <taxon>Anthemidinae</taxon>
        <taxon>Tanacetum</taxon>
    </lineage>
</organism>
<reference evidence="1" key="2">
    <citation type="submission" date="2022-01" db="EMBL/GenBank/DDBJ databases">
        <authorList>
            <person name="Yamashiro T."/>
            <person name="Shiraishi A."/>
            <person name="Satake H."/>
            <person name="Nakayama K."/>
        </authorList>
    </citation>
    <scope>NUCLEOTIDE SEQUENCE</scope>
</reference>
<comment type="caution">
    <text evidence="1">The sequence shown here is derived from an EMBL/GenBank/DDBJ whole genome shotgun (WGS) entry which is preliminary data.</text>
</comment>
<evidence type="ECO:0000313" key="2">
    <source>
        <dbReference type="Proteomes" id="UP001151760"/>
    </source>
</evidence>
<proteinExistence type="predicted"/>
<reference evidence="1" key="1">
    <citation type="journal article" date="2022" name="Int. J. Mol. Sci.">
        <title>Draft Genome of Tanacetum Coccineum: Genomic Comparison of Closely Related Tanacetum-Family Plants.</title>
        <authorList>
            <person name="Yamashiro T."/>
            <person name="Shiraishi A."/>
            <person name="Nakayama K."/>
            <person name="Satake H."/>
        </authorList>
    </citation>
    <scope>NUCLEOTIDE SEQUENCE</scope>
</reference>
<accession>A0ABQ5FKU0</accession>
<dbReference type="EMBL" id="BQNB010017451">
    <property type="protein sequence ID" value="GJT63327.1"/>
    <property type="molecule type" value="Genomic_DNA"/>
</dbReference>